<proteinExistence type="predicted"/>
<dbReference type="AlphaFoldDB" id="A0A914NS07"/>
<protein>
    <submittedName>
        <fullName evidence="2">Uncharacterized protein</fullName>
    </submittedName>
</protein>
<accession>A0A914NS07</accession>
<evidence type="ECO:0000313" key="2">
    <source>
        <dbReference type="WBParaSite" id="Minc3s09717g43474"/>
    </source>
</evidence>
<dbReference type="Proteomes" id="UP000887563">
    <property type="component" value="Unplaced"/>
</dbReference>
<sequence>MAFYGGLTPDNPESFSGRGTGFLNCFGAGNGAGRSLKKSFGSGVGERGRGATLVLK</sequence>
<organism evidence="1 2">
    <name type="scientific">Meloidogyne incognita</name>
    <name type="common">Southern root-knot nematode worm</name>
    <name type="synonym">Oxyuris incognita</name>
    <dbReference type="NCBI Taxonomy" id="6306"/>
    <lineage>
        <taxon>Eukaryota</taxon>
        <taxon>Metazoa</taxon>
        <taxon>Ecdysozoa</taxon>
        <taxon>Nematoda</taxon>
        <taxon>Chromadorea</taxon>
        <taxon>Rhabditida</taxon>
        <taxon>Tylenchina</taxon>
        <taxon>Tylenchomorpha</taxon>
        <taxon>Tylenchoidea</taxon>
        <taxon>Meloidogynidae</taxon>
        <taxon>Meloidogyninae</taxon>
        <taxon>Meloidogyne</taxon>
        <taxon>Meloidogyne incognita group</taxon>
    </lineage>
</organism>
<reference evidence="2" key="1">
    <citation type="submission" date="2022-11" db="UniProtKB">
        <authorList>
            <consortium name="WormBaseParasite"/>
        </authorList>
    </citation>
    <scope>IDENTIFICATION</scope>
</reference>
<dbReference type="WBParaSite" id="Minc3s09717g43474">
    <property type="protein sequence ID" value="Minc3s09717g43474"/>
    <property type="gene ID" value="Minc3s09717g43474"/>
</dbReference>
<name>A0A914NS07_MELIC</name>
<keyword evidence="1" id="KW-1185">Reference proteome</keyword>
<evidence type="ECO:0000313" key="1">
    <source>
        <dbReference type="Proteomes" id="UP000887563"/>
    </source>
</evidence>